<feature type="region of interest" description="Disordered" evidence="1">
    <location>
        <begin position="1"/>
        <end position="52"/>
    </location>
</feature>
<name>A0A7S4DJJ5_HETAK</name>
<proteinExistence type="predicted"/>
<sequence>MEVEGKSTDIGHPLAQSKSSEGTTRAAKSSPSSRRGLQTLRLPPDGPLNHQSAHILDYQQQLNPEPSAPTSLDDLQSPISTAVGALSLRQRENQLYSISAGTCIADEKKKLEKISDAREPTRVVQPSRSRSSRKLLRDDWGVDSRSSLVNENQEDIPLSYGLYNDGRSYSNINILPSSSSNNDSYQRKSYGNEISSSSSWRSRRKTPPPSNYFTAFEEPAAETQILNTISRSIKEPKQEAATVSERDREDYYGCRYKRSSSAARGRKSDLGSSRGTLDGREEKSTRSGGNRNSNYNTPSAAWR</sequence>
<dbReference type="AlphaFoldDB" id="A0A7S4DJJ5"/>
<evidence type="ECO:0000256" key="1">
    <source>
        <dbReference type="SAM" id="MobiDB-lite"/>
    </source>
</evidence>
<feature type="compositionally biased region" description="Polar residues" evidence="1">
    <location>
        <begin position="286"/>
        <end position="303"/>
    </location>
</feature>
<dbReference type="EMBL" id="HBIU01060346">
    <property type="protein sequence ID" value="CAE0653280.1"/>
    <property type="molecule type" value="Transcribed_RNA"/>
</dbReference>
<feature type="compositionally biased region" description="Low complexity" evidence="1">
    <location>
        <begin position="174"/>
        <end position="184"/>
    </location>
</feature>
<reference evidence="2" key="1">
    <citation type="submission" date="2021-01" db="EMBL/GenBank/DDBJ databases">
        <authorList>
            <person name="Corre E."/>
            <person name="Pelletier E."/>
            <person name="Niang G."/>
            <person name="Scheremetjew M."/>
            <person name="Finn R."/>
            <person name="Kale V."/>
            <person name="Holt S."/>
            <person name="Cochrane G."/>
            <person name="Meng A."/>
            <person name="Brown T."/>
            <person name="Cohen L."/>
        </authorList>
    </citation>
    <scope>NUCLEOTIDE SEQUENCE</scope>
    <source>
        <strain evidence="2">CCMP3107</strain>
    </source>
</reference>
<protein>
    <submittedName>
        <fullName evidence="2">Uncharacterized protein</fullName>
    </submittedName>
</protein>
<feature type="region of interest" description="Disordered" evidence="1">
    <location>
        <begin position="174"/>
        <end position="303"/>
    </location>
</feature>
<feature type="compositionally biased region" description="Basic and acidic residues" evidence="1">
    <location>
        <begin position="232"/>
        <end position="252"/>
    </location>
</feature>
<gene>
    <name evidence="2" type="ORF">HAKA00212_LOCUS26108</name>
</gene>
<accession>A0A7S4DJJ5</accession>
<evidence type="ECO:0000313" key="2">
    <source>
        <dbReference type="EMBL" id="CAE0653280.1"/>
    </source>
</evidence>
<feature type="compositionally biased region" description="Polar residues" evidence="1">
    <location>
        <begin position="16"/>
        <end position="36"/>
    </location>
</feature>
<organism evidence="2">
    <name type="scientific">Heterosigma akashiwo</name>
    <name type="common">Chromophytic alga</name>
    <name type="synonym">Heterosigma carterae</name>
    <dbReference type="NCBI Taxonomy" id="2829"/>
    <lineage>
        <taxon>Eukaryota</taxon>
        <taxon>Sar</taxon>
        <taxon>Stramenopiles</taxon>
        <taxon>Ochrophyta</taxon>
        <taxon>Raphidophyceae</taxon>
        <taxon>Chattonellales</taxon>
        <taxon>Chattonellaceae</taxon>
        <taxon>Heterosigma</taxon>
    </lineage>
</organism>